<dbReference type="Gene3D" id="3.30.530.20">
    <property type="match status" value="1"/>
</dbReference>
<dbReference type="InterPro" id="IPR013538">
    <property type="entry name" value="ASHA1/2-like_C"/>
</dbReference>
<dbReference type="InterPro" id="IPR023393">
    <property type="entry name" value="START-like_dom_sf"/>
</dbReference>
<dbReference type="Proteomes" id="UP001596512">
    <property type="component" value="Unassembled WGS sequence"/>
</dbReference>
<evidence type="ECO:0000313" key="4">
    <source>
        <dbReference type="Proteomes" id="UP001596512"/>
    </source>
</evidence>
<gene>
    <name evidence="3" type="ORF">ACFQV2_18880</name>
</gene>
<evidence type="ECO:0000313" key="3">
    <source>
        <dbReference type="EMBL" id="MFC7615263.1"/>
    </source>
</evidence>
<name>A0ABW2TPS7_9PSEU</name>
<organism evidence="3 4">
    <name type="scientific">Actinokineospora soli</name>
    <dbReference type="NCBI Taxonomy" id="1048753"/>
    <lineage>
        <taxon>Bacteria</taxon>
        <taxon>Bacillati</taxon>
        <taxon>Actinomycetota</taxon>
        <taxon>Actinomycetes</taxon>
        <taxon>Pseudonocardiales</taxon>
        <taxon>Pseudonocardiaceae</taxon>
        <taxon>Actinokineospora</taxon>
    </lineage>
</organism>
<reference evidence="4" key="1">
    <citation type="journal article" date="2019" name="Int. J. Syst. Evol. Microbiol.">
        <title>The Global Catalogue of Microorganisms (GCM) 10K type strain sequencing project: providing services to taxonomists for standard genome sequencing and annotation.</title>
        <authorList>
            <consortium name="The Broad Institute Genomics Platform"/>
            <consortium name="The Broad Institute Genome Sequencing Center for Infectious Disease"/>
            <person name="Wu L."/>
            <person name="Ma J."/>
        </authorList>
    </citation>
    <scope>NUCLEOTIDE SEQUENCE [LARGE SCALE GENOMIC DNA]</scope>
    <source>
        <strain evidence="4">JCM 17695</strain>
    </source>
</reference>
<dbReference type="EMBL" id="JBHTEY010000004">
    <property type="protein sequence ID" value="MFC7615263.1"/>
    <property type="molecule type" value="Genomic_DNA"/>
</dbReference>
<comment type="similarity">
    <text evidence="1">Belongs to the AHA1 family.</text>
</comment>
<dbReference type="Pfam" id="PF08327">
    <property type="entry name" value="AHSA1"/>
    <property type="match status" value="1"/>
</dbReference>
<keyword evidence="4" id="KW-1185">Reference proteome</keyword>
<dbReference type="SUPFAM" id="SSF55961">
    <property type="entry name" value="Bet v1-like"/>
    <property type="match status" value="1"/>
</dbReference>
<proteinExistence type="inferred from homology"/>
<feature type="domain" description="Activator of Hsp90 ATPase homologue 1/2-like C-terminal" evidence="2">
    <location>
        <begin position="22"/>
        <end position="153"/>
    </location>
</feature>
<accession>A0ABW2TPS7</accession>
<evidence type="ECO:0000259" key="2">
    <source>
        <dbReference type="Pfam" id="PF08327"/>
    </source>
</evidence>
<sequence>MTEVELTTPSATTIVLTRSFAARRRTVFDAWTKPELLVRWFGADGWVLDTCEVDLRVGGRWRFVSRGPNGELMGHGGEYLEVDAPTRLRQTESFDDQWFPGEAQDTLEFVEVDGGTTVVLTMEFPSQEVRDAVVASPMRRGVEQGFRRLDAVLVEVAA</sequence>
<evidence type="ECO:0000256" key="1">
    <source>
        <dbReference type="ARBA" id="ARBA00006817"/>
    </source>
</evidence>
<comment type="caution">
    <text evidence="3">The sequence shown here is derived from an EMBL/GenBank/DDBJ whole genome shotgun (WGS) entry which is preliminary data.</text>
</comment>
<dbReference type="CDD" id="cd07826">
    <property type="entry name" value="SRPBCC_CalC_Aha1-like_9"/>
    <property type="match status" value="1"/>
</dbReference>
<protein>
    <submittedName>
        <fullName evidence="3">SRPBCC family protein</fullName>
    </submittedName>
</protein>